<dbReference type="Pfam" id="PF03466">
    <property type="entry name" value="LysR_substrate"/>
    <property type="match status" value="1"/>
</dbReference>
<keyword evidence="2" id="KW-0805">Transcription regulation</keyword>
<keyword evidence="8" id="KW-1185">Reference proteome</keyword>
<dbReference type="Pfam" id="PF00126">
    <property type="entry name" value="HTH_1"/>
    <property type="match status" value="1"/>
</dbReference>
<dbReference type="InterPro" id="IPR036388">
    <property type="entry name" value="WH-like_DNA-bd_sf"/>
</dbReference>
<keyword evidence="3 7" id="KW-0238">DNA-binding</keyword>
<evidence type="ECO:0000256" key="2">
    <source>
        <dbReference type="ARBA" id="ARBA00023015"/>
    </source>
</evidence>
<evidence type="ECO:0000313" key="8">
    <source>
        <dbReference type="Proteomes" id="UP000533533"/>
    </source>
</evidence>
<dbReference type="Gene3D" id="1.10.10.10">
    <property type="entry name" value="Winged helix-like DNA-binding domain superfamily/Winged helix DNA-binding domain"/>
    <property type="match status" value="1"/>
</dbReference>
<dbReference type="Gene3D" id="3.40.190.290">
    <property type="match status" value="1"/>
</dbReference>
<dbReference type="CDD" id="cd08440">
    <property type="entry name" value="PBP2_LTTR_like_4"/>
    <property type="match status" value="1"/>
</dbReference>
<protein>
    <submittedName>
        <fullName evidence="7">DNA-binding transcriptional LysR family regulator</fullName>
    </submittedName>
</protein>
<feature type="domain" description="HTH lysR-type" evidence="6">
    <location>
        <begin position="41"/>
        <end position="98"/>
    </location>
</feature>
<dbReference type="SUPFAM" id="SSF53850">
    <property type="entry name" value="Periplasmic binding protein-like II"/>
    <property type="match status" value="1"/>
</dbReference>
<comment type="caution">
    <text evidence="7">The sequence shown here is derived from an EMBL/GenBank/DDBJ whole genome shotgun (WGS) entry which is preliminary data.</text>
</comment>
<dbReference type="GO" id="GO:0003677">
    <property type="term" value="F:DNA binding"/>
    <property type="evidence" value="ECO:0007669"/>
    <property type="project" value="UniProtKB-KW"/>
</dbReference>
<feature type="region of interest" description="Disordered" evidence="5">
    <location>
        <begin position="335"/>
        <end position="358"/>
    </location>
</feature>
<dbReference type="PANTHER" id="PTHR30419:SF8">
    <property type="entry name" value="NITROGEN ASSIMILATION TRANSCRIPTIONAL ACTIVATOR-RELATED"/>
    <property type="match status" value="1"/>
</dbReference>
<keyword evidence="4" id="KW-0804">Transcription</keyword>
<reference evidence="7 8" key="1">
    <citation type="submission" date="2020-08" db="EMBL/GenBank/DDBJ databases">
        <title>Genomic Encyclopedia of Type Strains, Phase IV (KMG-V): Genome sequencing to study the core and pangenomes of soil and plant-associated prokaryotes.</title>
        <authorList>
            <person name="Whitman W."/>
        </authorList>
    </citation>
    <scope>NUCLEOTIDE SEQUENCE [LARGE SCALE GENOMIC DNA]</scope>
    <source>
        <strain evidence="7 8">SRMrh-85</strain>
    </source>
</reference>
<gene>
    <name evidence="7" type="ORF">FHX59_001092</name>
</gene>
<dbReference type="InterPro" id="IPR005119">
    <property type="entry name" value="LysR_subst-bd"/>
</dbReference>
<dbReference type="PANTHER" id="PTHR30419">
    <property type="entry name" value="HTH-TYPE TRANSCRIPTIONAL REGULATOR YBHD"/>
    <property type="match status" value="1"/>
</dbReference>
<sequence>MPVGTHQGLRRRASFGWRSARRNHAKYSASKTWRLAVGVNFDLNDLQAFRAVVELGSFRKAAEAVSISQPALSRRIDKLEEALGVRLFERTTRSVTLTTVGRVFAPSAEQLLDDLDVALLGIRDVSSSRLGHVTIACVPSVAYYFLPNVIASYHRRFPRIRVKLLDSSANEVLGAVISGEADFGVSFMGSQESGIEFKVLLQERFVAACRRDHPLARKKSVTWSELYEHEYVSVDKTSGNRLLLDQALSAVAPRAPSVCETRHVTTMLGLIEAGLGVAAVPSMAMPGHDHPVLTSVPLVEPVVKRRVGIVRRRGRPLTPAAQEFHRAIIETKRAGVASRDAAGNNVTATAKTRRNTPL</sequence>
<organism evidence="7 8">
    <name type="scientific">Paraburkholderia silvatlantica</name>
    <dbReference type="NCBI Taxonomy" id="321895"/>
    <lineage>
        <taxon>Bacteria</taxon>
        <taxon>Pseudomonadati</taxon>
        <taxon>Pseudomonadota</taxon>
        <taxon>Betaproteobacteria</taxon>
        <taxon>Burkholderiales</taxon>
        <taxon>Burkholderiaceae</taxon>
        <taxon>Paraburkholderia</taxon>
    </lineage>
</organism>
<dbReference type="SUPFAM" id="SSF46785">
    <property type="entry name" value="Winged helix' DNA-binding domain"/>
    <property type="match status" value="1"/>
</dbReference>
<dbReference type="Proteomes" id="UP000533533">
    <property type="component" value="Unassembled WGS sequence"/>
</dbReference>
<proteinExistence type="inferred from homology"/>
<dbReference type="InterPro" id="IPR036390">
    <property type="entry name" value="WH_DNA-bd_sf"/>
</dbReference>
<dbReference type="PRINTS" id="PR00039">
    <property type="entry name" value="HTHLYSR"/>
</dbReference>
<comment type="similarity">
    <text evidence="1">Belongs to the LysR transcriptional regulatory family.</text>
</comment>
<evidence type="ECO:0000256" key="1">
    <source>
        <dbReference type="ARBA" id="ARBA00009437"/>
    </source>
</evidence>
<evidence type="ECO:0000313" key="7">
    <source>
        <dbReference type="EMBL" id="MBB2926683.1"/>
    </source>
</evidence>
<accession>A0ABR6FHX5</accession>
<evidence type="ECO:0000259" key="6">
    <source>
        <dbReference type="PROSITE" id="PS50931"/>
    </source>
</evidence>
<dbReference type="PROSITE" id="PS50931">
    <property type="entry name" value="HTH_LYSR"/>
    <property type="match status" value="1"/>
</dbReference>
<evidence type="ECO:0000256" key="5">
    <source>
        <dbReference type="SAM" id="MobiDB-lite"/>
    </source>
</evidence>
<dbReference type="InterPro" id="IPR000847">
    <property type="entry name" value="LysR_HTH_N"/>
</dbReference>
<evidence type="ECO:0000256" key="3">
    <source>
        <dbReference type="ARBA" id="ARBA00023125"/>
    </source>
</evidence>
<dbReference type="EMBL" id="JACHVZ010000003">
    <property type="protein sequence ID" value="MBB2926683.1"/>
    <property type="molecule type" value="Genomic_DNA"/>
</dbReference>
<dbReference type="InterPro" id="IPR050950">
    <property type="entry name" value="HTH-type_LysR_regulators"/>
</dbReference>
<name>A0ABR6FHX5_9BURK</name>
<evidence type="ECO:0000256" key="4">
    <source>
        <dbReference type="ARBA" id="ARBA00023163"/>
    </source>
</evidence>